<evidence type="ECO:0000313" key="3">
    <source>
        <dbReference type="Proteomes" id="UP000189733"/>
    </source>
</evidence>
<evidence type="ECO:0008006" key="4">
    <source>
        <dbReference type="Google" id="ProtNLM"/>
    </source>
</evidence>
<proteinExistence type="predicted"/>
<dbReference type="RefSeq" id="WP_078685737.1">
    <property type="nucleotide sequence ID" value="NZ_FUYA01000009.1"/>
</dbReference>
<accession>A0A1T4WP79</accession>
<gene>
    <name evidence="2" type="ORF">SAMN02745702_02455</name>
</gene>
<protein>
    <recommendedName>
        <fullName evidence="4">Heavy-metal resistance</fullName>
    </recommendedName>
</protein>
<dbReference type="Proteomes" id="UP000189733">
    <property type="component" value="Unassembled WGS sequence"/>
</dbReference>
<sequence>MNRKNIYRLIFLLSVVLNIGFVAAFGFRTLGFSAPQQPFERVTLSAEEKAKVAEADKLLSRSHNQCRMQGRLMTNTLLQDALSGEGLTPEESARFVQERADLERRRAIALVQHLQNLRRELGEVRFRQLLEAVRDYQGEQQRRGRHRHGRDCPQCDVGPGQKK</sequence>
<dbReference type="AlphaFoldDB" id="A0A1T4WP79"/>
<dbReference type="STRING" id="1121442.SAMN02745702_02455"/>
<reference evidence="2 3" key="1">
    <citation type="submission" date="2017-02" db="EMBL/GenBank/DDBJ databases">
        <authorList>
            <person name="Peterson S.W."/>
        </authorList>
    </citation>
    <scope>NUCLEOTIDE SEQUENCE [LARGE SCALE GENOMIC DNA]</scope>
    <source>
        <strain evidence="2 3">DSM 18034</strain>
    </source>
</reference>
<organism evidence="2 3">
    <name type="scientific">Desulfobaculum bizertense DSM 18034</name>
    <dbReference type="NCBI Taxonomy" id="1121442"/>
    <lineage>
        <taxon>Bacteria</taxon>
        <taxon>Pseudomonadati</taxon>
        <taxon>Thermodesulfobacteriota</taxon>
        <taxon>Desulfovibrionia</taxon>
        <taxon>Desulfovibrionales</taxon>
        <taxon>Desulfovibrionaceae</taxon>
        <taxon>Desulfobaculum</taxon>
    </lineage>
</organism>
<feature type="region of interest" description="Disordered" evidence="1">
    <location>
        <begin position="138"/>
        <end position="163"/>
    </location>
</feature>
<name>A0A1T4WP79_9BACT</name>
<dbReference type="EMBL" id="FUYA01000009">
    <property type="protein sequence ID" value="SKA78917.1"/>
    <property type="molecule type" value="Genomic_DNA"/>
</dbReference>
<evidence type="ECO:0000313" key="2">
    <source>
        <dbReference type="EMBL" id="SKA78917.1"/>
    </source>
</evidence>
<evidence type="ECO:0000256" key="1">
    <source>
        <dbReference type="SAM" id="MobiDB-lite"/>
    </source>
</evidence>
<keyword evidence="3" id="KW-1185">Reference proteome</keyword>